<accession>A0A5R9KXW8</accession>
<evidence type="ECO:0000313" key="13">
    <source>
        <dbReference type="EMBL" id="TLV01124.1"/>
    </source>
</evidence>
<dbReference type="GO" id="GO:0005524">
    <property type="term" value="F:ATP binding"/>
    <property type="evidence" value="ECO:0007669"/>
    <property type="project" value="UniProtKB-KW"/>
</dbReference>
<keyword evidence="3 6" id="KW-0547">Nucleotide-binding</keyword>
<dbReference type="InterPro" id="IPR025200">
    <property type="entry name" value="PPK_C_dom2"/>
</dbReference>
<keyword evidence="5 6" id="KW-0067">ATP-binding</keyword>
<dbReference type="SUPFAM" id="SSF143724">
    <property type="entry name" value="PHP14-like"/>
    <property type="match status" value="1"/>
</dbReference>
<gene>
    <name evidence="13" type="primary">ppk1</name>
    <name evidence="6" type="synonym">ppk</name>
    <name evidence="13" type="ORF">FEN17_16870</name>
</gene>
<name>A0A5R9KXW8_9BACT</name>
<dbReference type="SUPFAM" id="SSF56024">
    <property type="entry name" value="Phospholipase D/nuclease"/>
    <property type="match status" value="2"/>
</dbReference>
<evidence type="ECO:0000259" key="11">
    <source>
        <dbReference type="Pfam" id="PF13090"/>
    </source>
</evidence>
<dbReference type="InterPro" id="IPR041108">
    <property type="entry name" value="PP_kinase_C_1"/>
</dbReference>
<keyword evidence="4 6" id="KW-0418">Kinase</keyword>
<dbReference type="Pfam" id="PF13089">
    <property type="entry name" value="PP_kinase_N"/>
    <property type="match status" value="1"/>
</dbReference>
<dbReference type="InterPro" id="IPR036830">
    <property type="entry name" value="PP_kinase_middle_dom_sf"/>
</dbReference>
<dbReference type="PANTHER" id="PTHR30218:SF0">
    <property type="entry name" value="POLYPHOSPHATE KINASE"/>
    <property type="match status" value="1"/>
</dbReference>
<dbReference type="RefSeq" id="WP_138366496.1">
    <property type="nucleotide sequence ID" value="NZ_VCEJ01000004.1"/>
</dbReference>
<dbReference type="AlphaFoldDB" id="A0A5R9KXW8"/>
<comment type="catalytic activity">
    <reaction evidence="6 7">
        <text>[phosphate](n) + ATP = [phosphate](n+1) + ADP</text>
        <dbReference type="Rhea" id="RHEA:19573"/>
        <dbReference type="Rhea" id="RHEA-COMP:9859"/>
        <dbReference type="Rhea" id="RHEA-COMP:14280"/>
        <dbReference type="ChEBI" id="CHEBI:16838"/>
        <dbReference type="ChEBI" id="CHEBI:30616"/>
        <dbReference type="ChEBI" id="CHEBI:456216"/>
        <dbReference type="EC" id="2.7.4.1"/>
    </reaction>
</comment>
<dbReference type="CDD" id="cd09168">
    <property type="entry name" value="PLDc_PaPPK1_C2_like"/>
    <property type="match status" value="1"/>
</dbReference>
<evidence type="ECO:0000256" key="8">
    <source>
        <dbReference type="SAM" id="MobiDB-lite"/>
    </source>
</evidence>
<dbReference type="PANTHER" id="PTHR30218">
    <property type="entry name" value="POLYPHOSPHATE KINASE"/>
    <property type="match status" value="1"/>
</dbReference>
<evidence type="ECO:0000256" key="4">
    <source>
        <dbReference type="ARBA" id="ARBA00022777"/>
    </source>
</evidence>
<dbReference type="Gene3D" id="3.30.1840.10">
    <property type="entry name" value="Polyphosphate kinase middle domain"/>
    <property type="match status" value="1"/>
</dbReference>
<evidence type="ECO:0000256" key="6">
    <source>
        <dbReference type="HAMAP-Rule" id="MF_00347"/>
    </source>
</evidence>
<evidence type="ECO:0000256" key="1">
    <source>
        <dbReference type="ARBA" id="ARBA00022553"/>
    </source>
</evidence>
<dbReference type="InterPro" id="IPR036832">
    <property type="entry name" value="PPK_N_dom_sf"/>
</dbReference>
<dbReference type="HAMAP" id="MF_00347">
    <property type="entry name" value="Polyphosphate_kinase"/>
    <property type="match status" value="1"/>
</dbReference>
<evidence type="ECO:0000313" key="14">
    <source>
        <dbReference type="Proteomes" id="UP000306402"/>
    </source>
</evidence>
<feature type="domain" description="Polyphosphate kinase C-terminal" evidence="11">
    <location>
        <begin position="552"/>
        <end position="714"/>
    </location>
</feature>
<dbReference type="PIRSF" id="PIRSF015589">
    <property type="entry name" value="PP_kinase"/>
    <property type="match status" value="1"/>
</dbReference>
<dbReference type="OrthoDB" id="9761456at2"/>
<dbReference type="Pfam" id="PF17941">
    <property type="entry name" value="PP_kinase_C_1"/>
    <property type="match status" value="1"/>
</dbReference>
<evidence type="ECO:0000256" key="3">
    <source>
        <dbReference type="ARBA" id="ARBA00022741"/>
    </source>
</evidence>
<evidence type="ECO:0000259" key="9">
    <source>
        <dbReference type="Pfam" id="PF02503"/>
    </source>
</evidence>
<evidence type="ECO:0000256" key="5">
    <source>
        <dbReference type="ARBA" id="ARBA00022840"/>
    </source>
</evidence>
<reference evidence="13 14" key="1">
    <citation type="submission" date="2019-05" db="EMBL/GenBank/DDBJ databases">
        <authorList>
            <person name="Qu J.-H."/>
        </authorList>
    </citation>
    <scope>NUCLEOTIDE SEQUENCE [LARGE SCALE GENOMIC DNA]</scope>
    <source>
        <strain evidence="13 14">T17</strain>
    </source>
</reference>
<comment type="PTM">
    <text evidence="6 7">An intermediate of this reaction is the autophosphorylated ppk in which a phosphate is covalently linked to a histidine residue through a N-P bond.</text>
</comment>
<dbReference type="SUPFAM" id="SSF140356">
    <property type="entry name" value="PPK N-terminal domain-like"/>
    <property type="match status" value="1"/>
</dbReference>
<evidence type="ECO:0000256" key="7">
    <source>
        <dbReference type="RuleBase" id="RU003800"/>
    </source>
</evidence>
<feature type="domain" description="Polyphosphate kinase C-terminal" evidence="12">
    <location>
        <begin position="380"/>
        <end position="544"/>
    </location>
</feature>
<comment type="caution">
    <text evidence="13">The sequence shown here is derived from an EMBL/GenBank/DDBJ whole genome shotgun (WGS) entry which is preliminary data.</text>
</comment>
<keyword evidence="1 6" id="KW-0597">Phosphoprotein</keyword>
<evidence type="ECO:0000256" key="2">
    <source>
        <dbReference type="ARBA" id="ARBA00022679"/>
    </source>
</evidence>
<feature type="binding site" evidence="6">
    <location>
        <position position="641"/>
    </location>
    <ligand>
        <name>ATP</name>
        <dbReference type="ChEBI" id="CHEBI:30616"/>
    </ligand>
</feature>
<proteinExistence type="inferred from homology"/>
<feature type="active site" description="Phosphohistidine intermediate" evidence="6">
    <location>
        <position position="484"/>
    </location>
</feature>
<dbReference type="Gene3D" id="1.20.58.310">
    <property type="entry name" value="Polyphosphate kinase N-terminal domain"/>
    <property type="match status" value="1"/>
</dbReference>
<feature type="binding site" evidence="6">
    <location>
        <position position="613"/>
    </location>
    <ligand>
        <name>ATP</name>
        <dbReference type="ChEBI" id="CHEBI:30616"/>
    </ligand>
</feature>
<sequence length="789" mass="90170">MPGTNDASYNNEKKGKLTSLLAFFKSSKEPAPAEDNKAVSSTEKAQTQVQQSDLISRDLSWLKFNERVLDQATNEDRNLFDRLKFLAITSSNQDEFFTIRVGSLYNYLDFGKERLDYSGLREIPFRKVLMRELHDFIRRQNECYTKQLVPLFAKHGFRVVGLEEVEADEAAAVEEYFERTVYPMLTPMLFDYTHAFPVLLAKVLVLGVITQVKGTTSEEDRKLSFVQLPLNLPRFYVIERDDELLFIPIENIVRTHIGKLYRNVDIVSTNLFRILRNGDFTLEESDDIESDFIDEIKQKIKNRRLGRVVQVSIEPDTNPDLLNLIKKRWEIDDYNVFPIEGLIDYTALWGIIKHPEFKDQIPPIHSPVPPLGLDRERIPDIFETMRERDILLHHPYNNFEPVLQMLEQAAEDPKVLSIKLTIYRLAKNSRVTEALLHAAENGKHVAVLFEVKARFDEENNIREAQRLQKAGCFVIYGIGLLKTHTKLLLIVRNEGNRVLRYAHLSSGNYNEDTSRLYTDTGLLTSNEEYTHDISEFFNVITGHSIPSEYQNLITAPRYMRAKLIELIQQEAENAKAGLKSGICIKINSLEDRDTILELYKASEAGVPIRLIVRGMCCLRPKRQGLSENITVRSLVGDFLEHSRIFYFHQDGNPLVYGGSADAMVRSFDKRIESLFKLVDPRVRQEAIHILYYSLKDNVNAYELMEDGNYKKCECPEGVAPLNVHEAFYDVTLDEVMATHLFEDEAPQPVHHEPAAENGQTPGAGSPAAGSPAAEIPPLVIEESTEADLS</sequence>
<dbReference type="Gene3D" id="3.30.870.10">
    <property type="entry name" value="Endonuclease Chain A"/>
    <property type="match status" value="2"/>
</dbReference>
<keyword evidence="2 6" id="KW-0808">Transferase</keyword>
<keyword evidence="6" id="KW-0460">Magnesium</keyword>
<keyword evidence="14" id="KW-1185">Reference proteome</keyword>
<feature type="binding site" evidence="6">
    <location>
        <position position="517"/>
    </location>
    <ligand>
        <name>ATP</name>
        <dbReference type="ChEBI" id="CHEBI:30616"/>
    </ligand>
</feature>
<dbReference type="NCBIfam" id="NF003917">
    <property type="entry name" value="PRK05443.1-1"/>
    <property type="match status" value="1"/>
</dbReference>
<feature type="binding site" evidence="6">
    <location>
        <position position="424"/>
    </location>
    <ligand>
        <name>Mg(2+)</name>
        <dbReference type="ChEBI" id="CHEBI:18420"/>
    </ligand>
</feature>
<feature type="domain" description="Polyphosphate kinase middle" evidence="9">
    <location>
        <begin position="169"/>
        <end position="350"/>
    </location>
</feature>
<feature type="binding site" evidence="6">
    <location>
        <position position="92"/>
    </location>
    <ligand>
        <name>ATP</name>
        <dbReference type="ChEBI" id="CHEBI:30616"/>
    </ligand>
</feature>
<protein>
    <recommendedName>
        <fullName evidence="6 7">Polyphosphate kinase</fullName>
        <ecNumber evidence="6 7">2.7.4.1</ecNumber>
    </recommendedName>
    <alternativeName>
        <fullName evidence="6">ATP-polyphosphate phosphotransferase</fullName>
    </alternativeName>
    <alternativeName>
        <fullName evidence="6">Polyphosphoric acid kinase</fullName>
    </alternativeName>
</protein>
<comment type="cofactor">
    <cofactor evidence="6">
        <name>Mg(2+)</name>
        <dbReference type="ChEBI" id="CHEBI:18420"/>
    </cofactor>
</comment>
<dbReference type="InterPro" id="IPR003414">
    <property type="entry name" value="PP_kinase"/>
</dbReference>
<feature type="domain" description="Polyphosphate kinase N-terminal" evidence="10">
    <location>
        <begin position="55"/>
        <end position="159"/>
    </location>
</feature>
<comment type="similarity">
    <text evidence="6 7">Belongs to the polyphosphate kinase 1 (PPK1) family.</text>
</comment>
<dbReference type="Pfam" id="PF13090">
    <property type="entry name" value="PP_kinase_C"/>
    <property type="match status" value="1"/>
</dbReference>
<evidence type="ECO:0000259" key="12">
    <source>
        <dbReference type="Pfam" id="PF17941"/>
    </source>
</evidence>
<dbReference type="EC" id="2.7.4.1" evidence="6 7"/>
<comment type="function">
    <text evidence="6 7">Catalyzes the reversible transfer of the terminal phosphate of ATP to form a long-chain polyphosphate (polyP).</text>
</comment>
<organism evidence="13 14">
    <name type="scientific">Dyadobacter luticola</name>
    <dbReference type="NCBI Taxonomy" id="1979387"/>
    <lineage>
        <taxon>Bacteria</taxon>
        <taxon>Pseudomonadati</taxon>
        <taxon>Bacteroidota</taxon>
        <taxon>Cytophagia</taxon>
        <taxon>Cytophagales</taxon>
        <taxon>Spirosomataceae</taxon>
        <taxon>Dyadobacter</taxon>
    </lineage>
</organism>
<feature type="compositionally biased region" description="Low complexity" evidence="8">
    <location>
        <begin position="762"/>
        <end position="773"/>
    </location>
</feature>
<dbReference type="Pfam" id="PF02503">
    <property type="entry name" value="PP_kinase"/>
    <property type="match status" value="1"/>
</dbReference>
<dbReference type="Proteomes" id="UP000306402">
    <property type="component" value="Unassembled WGS sequence"/>
</dbReference>
<dbReference type="NCBIfam" id="NF003921">
    <property type="entry name" value="PRK05443.2-2"/>
    <property type="match status" value="1"/>
</dbReference>
<feature type="binding site" evidence="6">
    <location>
        <position position="454"/>
    </location>
    <ligand>
        <name>Mg(2+)</name>
        <dbReference type="ChEBI" id="CHEBI:18420"/>
    </ligand>
</feature>
<keyword evidence="6" id="KW-0479">Metal-binding</keyword>
<dbReference type="GO" id="GO:0006799">
    <property type="term" value="P:polyphosphate biosynthetic process"/>
    <property type="evidence" value="ECO:0007669"/>
    <property type="project" value="UniProtKB-UniRule"/>
</dbReference>
<dbReference type="GO" id="GO:0046872">
    <property type="term" value="F:metal ion binding"/>
    <property type="evidence" value="ECO:0007669"/>
    <property type="project" value="UniProtKB-KW"/>
</dbReference>
<feature type="region of interest" description="Disordered" evidence="8">
    <location>
        <begin position="749"/>
        <end position="789"/>
    </location>
</feature>
<dbReference type="InterPro" id="IPR025198">
    <property type="entry name" value="PPK_N_dom"/>
</dbReference>
<evidence type="ECO:0000259" key="10">
    <source>
        <dbReference type="Pfam" id="PF13089"/>
    </source>
</evidence>
<dbReference type="GO" id="GO:0009358">
    <property type="term" value="C:polyphosphate kinase complex"/>
    <property type="evidence" value="ECO:0007669"/>
    <property type="project" value="InterPro"/>
</dbReference>
<dbReference type="NCBIfam" id="TIGR03705">
    <property type="entry name" value="poly_P_kin"/>
    <property type="match status" value="1"/>
</dbReference>
<dbReference type="GO" id="GO:0008976">
    <property type="term" value="F:polyphosphate kinase activity"/>
    <property type="evidence" value="ECO:0007669"/>
    <property type="project" value="UniProtKB-UniRule"/>
</dbReference>
<dbReference type="EMBL" id="VCEJ01000004">
    <property type="protein sequence ID" value="TLV01124.1"/>
    <property type="molecule type" value="Genomic_DNA"/>
</dbReference>
<dbReference type="InterPro" id="IPR024953">
    <property type="entry name" value="PP_kinase_middle"/>
</dbReference>